<keyword evidence="2" id="KW-0539">Nucleus</keyword>
<comment type="subcellular location">
    <subcellularLocation>
        <location evidence="1">Nucleus</location>
    </subcellularLocation>
</comment>
<dbReference type="GeneTree" id="ENSGT00940000154655"/>
<name>A0AAY4EEJ2_9TELE</name>
<dbReference type="GO" id="GO:0003682">
    <property type="term" value="F:chromatin binding"/>
    <property type="evidence" value="ECO:0007669"/>
    <property type="project" value="TreeGrafter"/>
</dbReference>
<evidence type="ECO:0000313" key="5">
    <source>
        <dbReference type="Proteomes" id="UP000694580"/>
    </source>
</evidence>
<reference evidence="4 5" key="1">
    <citation type="submission" date="2020-06" db="EMBL/GenBank/DDBJ databases">
        <authorList>
            <consortium name="Wellcome Sanger Institute Data Sharing"/>
        </authorList>
    </citation>
    <scope>NUCLEOTIDE SEQUENCE [LARGE SCALE GENOMIC DNA]</scope>
</reference>
<reference evidence="4" key="2">
    <citation type="submission" date="2025-08" db="UniProtKB">
        <authorList>
            <consortium name="Ensembl"/>
        </authorList>
    </citation>
    <scope>IDENTIFICATION</scope>
</reference>
<reference evidence="4" key="3">
    <citation type="submission" date="2025-09" db="UniProtKB">
        <authorList>
            <consortium name="Ensembl"/>
        </authorList>
    </citation>
    <scope>IDENTIFICATION</scope>
</reference>
<dbReference type="GO" id="GO:0008278">
    <property type="term" value="C:cohesin complex"/>
    <property type="evidence" value="ECO:0007669"/>
    <property type="project" value="InterPro"/>
</dbReference>
<evidence type="ECO:0000256" key="1">
    <source>
        <dbReference type="ARBA" id="ARBA00004123"/>
    </source>
</evidence>
<keyword evidence="5" id="KW-1185">Reference proteome</keyword>
<sequence>MFYTHLFTSKRGTLARIWLAAHWEKKVTKAQVFDLNLETTVQDIIGPQVKIGLRSSGHLLLGVVKIYSRKTKYLLADCNEAVVKIKFAFRPEQTDLPQDGMEAMVKAITLQEDFTDFDPHLTEPRLLITAHIL</sequence>
<proteinExistence type="predicted"/>
<organism evidence="4 5">
    <name type="scientific">Denticeps clupeoides</name>
    <name type="common">denticle herring</name>
    <dbReference type="NCBI Taxonomy" id="299321"/>
    <lineage>
        <taxon>Eukaryota</taxon>
        <taxon>Metazoa</taxon>
        <taxon>Chordata</taxon>
        <taxon>Craniata</taxon>
        <taxon>Vertebrata</taxon>
        <taxon>Euteleostomi</taxon>
        <taxon>Actinopterygii</taxon>
        <taxon>Neopterygii</taxon>
        <taxon>Teleostei</taxon>
        <taxon>Clupei</taxon>
        <taxon>Clupeiformes</taxon>
        <taxon>Denticipitoidei</taxon>
        <taxon>Denticipitidae</taxon>
        <taxon>Denticeps</taxon>
    </lineage>
</organism>
<dbReference type="InterPro" id="IPR039781">
    <property type="entry name" value="Rad21/Rec8-like"/>
</dbReference>
<feature type="domain" description="Rad21/Rec8-like protein N-terminal" evidence="3">
    <location>
        <begin position="1"/>
        <end position="100"/>
    </location>
</feature>
<dbReference type="GO" id="GO:0007062">
    <property type="term" value="P:sister chromatid cohesion"/>
    <property type="evidence" value="ECO:0007669"/>
    <property type="project" value="InterPro"/>
</dbReference>
<evidence type="ECO:0000256" key="2">
    <source>
        <dbReference type="ARBA" id="ARBA00023242"/>
    </source>
</evidence>
<dbReference type="AlphaFoldDB" id="A0AAY4EEJ2"/>
<accession>A0AAY4EEJ2</accession>
<dbReference type="Proteomes" id="UP000694580">
    <property type="component" value="Chromosome 10"/>
</dbReference>
<dbReference type="PANTHER" id="PTHR12585">
    <property type="entry name" value="SCC1 / RAD21 FAMILY MEMBER"/>
    <property type="match status" value="1"/>
</dbReference>
<dbReference type="PANTHER" id="PTHR12585:SF54">
    <property type="entry name" value="RAD21 COHESIN COMPLEX COMPONENT LIKE 1 ISOFORM X1"/>
    <property type="match status" value="1"/>
</dbReference>
<dbReference type="Pfam" id="PF04825">
    <property type="entry name" value="Rad21_Rec8_N"/>
    <property type="match status" value="1"/>
</dbReference>
<protein>
    <recommendedName>
        <fullName evidence="3">Rad21/Rec8-like protein N-terminal domain-containing protein</fullName>
    </recommendedName>
</protein>
<evidence type="ECO:0000259" key="3">
    <source>
        <dbReference type="Pfam" id="PF04825"/>
    </source>
</evidence>
<dbReference type="InterPro" id="IPR006910">
    <property type="entry name" value="Rad21_Rec8_N"/>
</dbReference>
<dbReference type="Ensembl" id="ENSDCDT00010066671.1">
    <property type="protein sequence ID" value="ENSDCDP00010056042.1"/>
    <property type="gene ID" value="ENSDCDG00010032037.1"/>
</dbReference>
<dbReference type="GO" id="GO:1990414">
    <property type="term" value="P:replication-born double-strand break repair via sister chromatid exchange"/>
    <property type="evidence" value="ECO:0007669"/>
    <property type="project" value="TreeGrafter"/>
</dbReference>
<evidence type="ECO:0000313" key="4">
    <source>
        <dbReference type="Ensembl" id="ENSDCDP00010056042.1"/>
    </source>
</evidence>
<dbReference type="GO" id="GO:0005634">
    <property type="term" value="C:nucleus"/>
    <property type="evidence" value="ECO:0007669"/>
    <property type="project" value="UniProtKB-SubCell"/>
</dbReference>